<dbReference type="InterPro" id="IPR002469">
    <property type="entry name" value="Peptidase_S9B_N"/>
</dbReference>
<dbReference type="GO" id="GO:0004252">
    <property type="term" value="F:serine-type endopeptidase activity"/>
    <property type="evidence" value="ECO:0007669"/>
    <property type="project" value="InterPro"/>
</dbReference>
<dbReference type="InterPro" id="IPR002471">
    <property type="entry name" value="Pept_S9_AS"/>
</dbReference>
<protein>
    <recommendedName>
        <fullName evidence="5">dipeptidyl-peptidase IV</fullName>
        <ecNumber evidence="5">3.4.14.5</ecNumber>
    </recommendedName>
</protein>
<evidence type="ECO:0000256" key="2">
    <source>
        <dbReference type="ARBA" id="ARBA00002218"/>
    </source>
</evidence>
<keyword evidence="6" id="KW-0031">Aminopeptidase</keyword>
<dbReference type="InterPro" id="IPR050278">
    <property type="entry name" value="Serine_Prot_S9B/DPPIV"/>
</dbReference>
<keyword evidence="11" id="KW-0720">Serine protease</keyword>
<comment type="function">
    <text evidence="2">Type IV dipeptidyl-peptidase which removes N-terminal dipeptides sequentially from polypeptides having unsubstituted N-termini provided that the penultimate residue is proline.</text>
</comment>
<keyword evidence="10" id="KW-0378">Hydrolase</keyword>
<dbReference type="SUPFAM" id="SSF53474">
    <property type="entry name" value="alpha/beta-Hydrolases"/>
    <property type="match status" value="1"/>
</dbReference>
<evidence type="ECO:0000256" key="8">
    <source>
        <dbReference type="ARBA" id="ARBA00022670"/>
    </source>
</evidence>
<feature type="region of interest" description="Disordered" evidence="16">
    <location>
        <begin position="1"/>
        <end position="41"/>
    </location>
</feature>
<dbReference type="FunFam" id="3.40.50.1820:FF:000003">
    <property type="entry name" value="Dipeptidyl peptidase 4"/>
    <property type="match status" value="1"/>
</dbReference>
<evidence type="ECO:0000256" key="10">
    <source>
        <dbReference type="ARBA" id="ARBA00022801"/>
    </source>
</evidence>
<dbReference type="Gene3D" id="3.40.50.1820">
    <property type="entry name" value="alpha/beta hydrolase"/>
    <property type="match status" value="1"/>
</dbReference>
<dbReference type="AlphaFoldDB" id="A0A8H3I8U2"/>
<reference evidence="20" key="1">
    <citation type="submission" date="2021-03" db="EMBL/GenBank/DDBJ databases">
        <authorList>
            <person name="Tagirdzhanova G."/>
        </authorList>
    </citation>
    <scope>NUCLEOTIDE SEQUENCE</scope>
</reference>
<comment type="caution">
    <text evidence="20">The sequence shown here is derived from an EMBL/GenBank/DDBJ whole genome shotgun (WGS) entry which is preliminary data.</text>
</comment>
<keyword evidence="15" id="KW-0325">Glycoprotein</keyword>
<dbReference type="Gene3D" id="2.140.10.30">
    <property type="entry name" value="Dipeptidylpeptidase IV, N-terminal domain"/>
    <property type="match status" value="1"/>
</dbReference>
<dbReference type="PANTHER" id="PTHR11731:SF200">
    <property type="entry name" value="DIPEPTIDYL PEPTIDASE 10, ISOFORM B"/>
    <property type="match status" value="1"/>
</dbReference>
<evidence type="ECO:0000256" key="9">
    <source>
        <dbReference type="ARBA" id="ARBA00022692"/>
    </source>
</evidence>
<organism evidence="20 21">
    <name type="scientific">Alectoria fallacina</name>
    <dbReference type="NCBI Taxonomy" id="1903189"/>
    <lineage>
        <taxon>Eukaryota</taxon>
        <taxon>Fungi</taxon>
        <taxon>Dikarya</taxon>
        <taxon>Ascomycota</taxon>
        <taxon>Pezizomycotina</taxon>
        <taxon>Lecanoromycetes</taxon>
        <taxon>OSLEUM clade</taxon>
        <taxon>Lecanoromycetidae</taxon>
        <taxon>Lecanorales</taxon>
        <taxon>Lecanorineae</taxon>
        <taxon>Parmeliaceae</taxon>
        <taxon>Alectoria</taxon>
    </lineage>
</organism>
<evidence type="ECO:0000256" key="13">
    <source>
        <dbReference type="ARBA" id="ARBA00022989"/>
    </source>
</evidence>
<dbReference type="GO" id="GO:0005886">
    <property type="term" value="C:plasma membrane"/>
    <property type="evidence" value="ECO:0007669"/>
    <property type="project" value="TreeGrafter"/>
</dbReference>
<dbReference type="Proteomes" id="UP000664203">
    <property type="component" value="Unassembled WGS sequence"/>
</dbReference>
<proteinExistence type="inferred from homology"/>
<evidence type="ECO:0000256" key="7">
    <source>
        <dbReference type="ARBA" id="ARBA00022554"/>
    </source>
</evidence>
<keyword evidence="13 17" id="KW-1133">Transmembrane helix</keyword>
<dbReference type="InterPro" id="IPR029058">
    <property type="entry name" value="AB_hydrolase_fold"/>
</dbReference>
<comment type="subcellular location">
    <subcellularLocation>
        <location evidence="3">Vacuole membrane</location>
        <topology evidence="3">Single-pass type II membrane protein</topology>
    </subcellularLocation>
</comment>
<evidence type="ECO:0000256" key="6">
    <source>
        <dbReference type="ARBA" id="ARBA00022438"/>
    </source>
</evidence>
<dbReference type="InterPro" id="IPR001375">
    <property type="entry name" value="Peptidase_S9_cat"/>
</dbReference>
<keyword evidence="14 17" id="KW-0472">Membrane</keyword>
<dbReference type="GO" id="GO:0005774">
    <property type="term" value="C:vacuolar membrane"/>
    <property type="evidence" value="ECO:0007669"/>
    <property type="project" value="UniProtKB-SubCell"/>
</dbReference>
<dbReference type="EMBL" id="CAJPDR010000035">
    <property type="protein sequence ID" value="CAF9909323.1"/>
    <property type="molecule type" value="Genomic_DNA"/>
</dbReference>
<evidence type="ECO:0000256" key="15">
    <source>
        <dbReference type="ARBA" id="ARBA00023180"/>
    </source>
</evidence>
<dbReference type="OrthoDB" id="16520at2759"/>
<evidence type="ECO:0000256" key="11">
    <source>
        <dbReference type="ARBA" id="ARBA00022825"/>
    </source>
</evidence>
<name>A0A8H3I8U2_9LECA</name>
<gene>
    <name evidence="20" type="ORF">ALECFALPRED_005517</name>
</gene>
<keyword evidence="12" id="KW-0735">Signal-anchor</keyword>
<dbReference type="GO" id="GO:0006508">
    <property type="term" value="P:proteolysis"/>
    <property type="evidence" value="ECO:0007669"/>
    <property type="project" value="UniProtKB-KW"/>
</dbReference>
<evidence type="ECO:0000256" key="3">
    <source>
        <dbReference type="ARBA" id="ARBA00004576"/>
    </source>
</evidence>
<dbReference type="Pfam" id="PF00930">
    <property type="entry name" value="DPPIV_N"/>
    <property type="match status" value="1"/>
</dbReference>
<feature type="domain" description="Peptidase S9 prolyl oligopeptidase catalytic" evidence="18">
    <location>
        <begin position="686"/>
        <end position="890"/>
    </location>
</feature>
<evidence type="ECO:0000259" key="18">
    <source>
        <dbReference type="Pfam" id="PF00326"/>
    </source>
</evidence>
<comment type="similarity">
    <text evidence="4">Belongs to the peptidase S9B family.</text>
</comment>
<feature type="transmembrane region" description="Helical" evidence="17">
    <location>
        <begin position="96"/>
        <end position="116"/>
    </location>
</feature>
<keyword evidence="7" id="KW-0926">Vacuole</keyword>
<dbReference type="PANTHER" id="PTHR11731">
    <property type="entry name" value="PROTEASE FAMILY S9B,C DIPEPTIDYL-PEPTIDASE IV-RELATED"/>
    <property type="match status" value="1"/>
</dbReference>
<dbReference type="GO" id="GO:0008239">
    <property type="term" value="F:dipeptidyl-peptidase activity"/>
    <property type="evidence" value="ECO:0007669"/>
    <property type="project" value="UniProtKB-EC"/>
</dbReference>
<evidence type="ECO:0000313" key="20">
    <source>
        <dbReference type="EMBL" id="CAF9909323.1"/>
    </source>
</evidence>
<evidence type="ECO:0000256" key="1">
    <source>
        <dbReference type="ARBA" id="ARBA00001257"/>
    </source>
</evidence>
<keyword evidence="21" id="KW-1185">Reference proteome</keyword>
<dbReference type="SUPFAM" id="SSF82171">
    <property type="entry name" value="DPP6 N-terminal domain-like"/>
    <property type="match status" value="1"/>
</dbReference>
<feature type="compositionally biased region" description="Low complexity" evidence="16">
    <location>
        <begin position="28"/>
        <end position="41"/>
    </location>
</feature>
<dbReference type="EC" id="3.4.14.5" evidence="5"/>
<dbReference type="PROSITE" id="PS00708">
    <property type="entry name" value="PRO_ENDOPEP_SER"/>
    <property type="match status" value="1"/>
</dbReference>
<evidence type="ECO:0000256" key="16">
    <source>
        <dbReference type="SAM" id="MobiDB-lite"/>
    </source>
</evidence>
<feature type="domain" description="Dipeptidylpeptidase IV N-terminal" evidence="19">
    <location>
        <begin position="226"/>
        <end position="601"/>
    </location>
</feature>
<evidence type="ECO:0000259" key="19">
    <source>
        <dbReference type="Pfam" id="PF00930"/>
    </source>
</evidence>
<dbReference type="Pfam" id="PF00326">
    <property type="entry name" value="Peptidase_S9"/>
    <property type="match status" value="1"/>
</dbReference>
<evidence type="ECO:0000256" key="4">
    <source>
        <dbReference type="ARBA" id="ARBA00006150"/>
    </source>
</evidence>
<accession>A0A8H3I8U2</accession>
<keyword evidence="9 17" id="KW-0812">Transmembrane</keyword>
<evidence type="ECO:0000256" key="12">
    <source>
        <dbReference type="ARBA" id="ARBA00022968"/>
    </source>
</evidence>
<sequence length="911" mass="102721">MASTPYHDDEEERKPLTQDSSSPDPARNSLDSITSSSNTSIALDRLDEDGTAIRIGHTKGLPGARVLRHKGDDYDEEDGFYRPPLRQPLEKRNSRIMWSLGGLCLGGWLLALVLFLSRQTYRHASSIPFDPTATASHGSGKAVTLDQYLTGAWRPRHQHISWIAGANGEDGLLLEQNSDSGKDYLIVEDVRSRKPGAVAQESQTLMKDGNFRVDGVDVRPNRVWPSKDLKKVLVMSSEQKNWRHSFTGLYWIFDVASQQAEPLDPAKPSDRIQLASWSPQSDAIVFTRHNNMFLRKLPSNSVEQITEDGGNELFYGVPDWVYEEEVFGGNSATWWAEDGNFLAFLRTNETAVPEYPIQYFVSRPSGKDPAPGEESYPEVRQLKYPKAGAPNPVVDLQFYDIAKDEVFSVTTNNDFPDDDRLITELVWAGKDGKVLVKNTNRESYVLKVALIDVVERTGKVVREEDVKALDGGWFEVSEETRYVPGDPSNGRPHSGYIDTVIKEGYDHLAYFTPLDNPEPTMITTGEWEVVNGPSAVDLKANLVYFVATKESSIQRHVYTVNLDGTSLQHYSEHRKEGYYDASFSTGVGFALLSYQGPDIPWQEVRSTPSFKGHYYKHRFETNTGLAKLAAAHELPVEIYQTVNIGGVDLNLVERRPPHFDENKKHPVLFQLYGGPGSQQVDKKFTVDFQSYVASNLGYIVVTLDGRGTGLIGRKARTIVSGHIGYYEGMDQIAAAKMWAKKRYVDPERIAIWGWSYGGFMALKTLELDGGETFKYGMAVAPVTDWRFYDSIYTERYMQTPQNNPDGYENTTISNMTALQGNVRFLMMHGVADDNVHMQNSLTLLDRLDLAGVENYDVHVFPDSDHSIYFHNANRMVYDRLNNWLINAFNGEWLRTEDVIPVERIGATSQRR</sequence>
<keyword evidence="8" id="KW-0645">Protease</keyword>
<dbReference type="GO" id="GO:0004177">
    <property type="term" value="F:aminopeptidase activity"/>
    <property type="evidence" value="ECO:0007669"/>
    <property type="project" value="UniProtKB-KW"/>
</dbReference>
<evidence type="ECO:0000256" key="17">
    <source>
        <dbReference type="SAM" id="Phobius"/>
    </source>
</evidence>
<evidence type="ECO:0000256" key="14">
    <source>
        <dbReference type="ARBA" id="ARBA00023136"/>
    </source>
</evidence>
<comment type="catalytic activity">
    <reaction evidence="1">
        <text>Release of an N-terminal dipeptide, Xaa-Yaa-|-Zaa-, from a polypeptide, preferentially when Yaa is Pro, provided Zaa is neither Pro nor hydroxyproline.</text>
        <dbReference type="EC" id="3.4.14.5"/>
    </reaction>
</comment>
<evidence type="ECO:0000256" key="5">
    <source>
        <dbReference type="ARBA" id="ARBA00012062"/>
    </source>
</evidence>
<evidence type="ECO:0000313" key="21">
    <source>
        <dbReference type="Proteomes" id="UP000664203"/>
    </source>
</evidence>